<dbReference type="FunFam" id="4.10.1040.10:FF:000001">
    <property type="entry name" value="doublesex- and mab-3-related transcription factor 1"/>
    <property type="match status" value="1"/>
</dbReference>
<dbReference type="AlphaFoldDB" id="A0AAQ4CY46"/>
<keyword evidence="2 5" id="KW-0862">Zinc</keyword>
<feature type="compositionally biased region" description="Basic and acidic residues" evidence="6">
    <location>
        <begin position="118"/>
        <end position="132"/>
    </location>
</feature>
<evidence type="ECO:0000256" key="1">
    <source>
        <dbReference type="ARBA" id="ARBA00022723"/>
    </source>
</evidence>
<dbReference type="GO" id="GO:0000981">
    <property type="term" value="F:DNA-binding transcription factor activity, RNA polymerase II-specific"/>
    <property type="evidence" value="ECO:0007669"/>
    <property type="project" value="TreeGrafter"/>
</dbReference>
<feature type="compositionally biased region" description="Pro residues" evidence="6">
    <location>
        <begin position="164"/>
        <end position="182"/>
    </location>
</feature>
<protein>
    <recommendedName>
        <fullName evidence="7">DM domain-containing protein</fullName>
    </recommendedName>
</protein>
<dbReference type="EMBL" id="JARKHS020036669">
    <property type="protein sequence ID" value="KAK8755136.1"/>
    <property type="molecule type" value="Genomic_DNA"/>
</dbReference>
<dbReference type="GO" id="GO:0000978">
    <property type="term" value="F:RNA polymerase II cis-regulatory region sequence-specific DNA binding"/>
    <property type="evidence" value="ECO:0007669"/>
    <property type="project" value="TreeGrafter"/>
</dbReference>
<proteinExistence type="predicted"/>
<evidence type="ECO:0000256" key="6">
    <source>
        <dbReference type="SAM" id="MobiDB-lite"/>
    </source>
</evidence>
<dbReference type="PROSITE" id="PS40000">
    <property type="entry name" value="DM_1"/>
    <property type="match status" value="1"/>
</dbReference>
<feature type="domain" description="DM" evidence="7">
    <location>
        <begin position="23"/>
        <end position="70"/>
    </location>
</feature>
<dbReference type="SMART" id="SM00301">
    <property type="entry name" value="DM"/>
    <property type="match status" value="1"/>
</dbReference>
<keyword evidence="1 5" id="KW-0479">Metal-binding</keyword>
<reference evidence="8 9" key="1">
    <citation type="journal article" date="2023" name="Arcadia Sci">
        <title>De novo assembly of a long-read Amblyomma americanum tick genome.</title>
        <authorList>
            <person name="Chou S."/>
            <person name="Poskanzer K.E."/>
            <person name="Rollins M."/>
            <person name="Thuy-Boun P.S."/>
        </authorList>
    </citation>
    <scope>NUCLEOTIDE SEQUENCE [LARGE SCALE GENOMIC DNA]</scope>
    <source>
        <strain evidence="8">F_SG_1</strain>
        <tissue evidence="8">Salivary glands</tissue>
    </source>
</reference>
<dbReference type="SUPFAM" id="SSF82927">
    <property type="entry name" value="Cysteine-rich DNA binding domain, (DM domain)"/>
    <property type="match status" value="1"/>
</dbReference>
<gene>
    <name evidence="8" type="ORF">V5799_002167</name>
</gene>
<evidence type="ECO:0000256" key="4">
    <source>
        <dbReference type="ARBA" id="ARBA00023242"/>
    </source>
</evidence>
<evidence type="ECO:0000256" key="2">
    <source>
        <dbReference type="ARBA" id="ARBA00022833"/>
    </source>
</evidence>
<sequence length="312" mass="32516">MSGGGGGVPSSPPSSTAARRPKCARCRNHGVISWLKGHKRQCRFKDCACAKCNLIAERQRIMAAQVALKRQQAAEDAIAMGLRAVATGRSLPFLPPGPIFGLPLAAKAMAQARGSGARAKEAAAKRAAREAARALQQQQQRQDQQQQERAQRMGDDGCSSPTSSVPPQPSPARAQSPPPPQPSAQQPGSEESSAGDAASPLSSPLSSSRLLQSERPALLQEVLRGYDGADWMRAFERLHHAPPGAGRSAFRAPVAAAAAAAAAAQLWTRPPPPGCLLAPACPLFLPACPPGCPQCAPLLSQAWALGAGIKHE</sequence>
<dbReference type="GO" id="GO:0005634">
    <property type="term" value="C:nucleus"/>
    <property type="evidence" value="ECO:0007669"/>
    <property type="project" value="UniProtKB-SubCell"/>
</dbReference>
<evidence type="ECO:0000256" key="5">
    <source>
        <dbReference type="PROSITE-ProRule" id="PRU00070"/>
    </source>
</evidence>
<dbReference type="InterPro" id="IPR036407">
    <property type="entry name" value="DM_DNA-bd_sf"/>
</dbReference>
<keyword evidence="3 5" id="KW-0238">DNA-binding</keyword>
<dbReference type="PROSITE" id="PS50809">
    <property type="entry name" value="DM_2"/>
    <property type="match status" value="1"/>
</dbReference>
<dbReference type="Pfam" id="PF00751">
    <property type="entry name" value="DM"/>
    <property type="match status" value="1"/>
</dbReference>
<comment type="caution">
    <text evidence="8">The sequence shown here is derived from an EMBL/GenBank/DDBJ whole genome shotgun (WGS) entry which is preliminary data.</text>
</comment>
<evidence type="ECO:0000313" key="8">
    <source>
        <dbReference type="EMBL" id="KAK8755136.1"/>
    </source>
</evidence>
<evidence type="ECO:0000256" key="3">
    <source>
        <dbReference type="ARBA" id="ARBA00023125"/>
    </source>
</evidence>
<feature type="region of interest" description="Disordered" evidence="6">
    <location>
        <begin position="116"/>
        <end position="209"/>
    </location>
</feature>
<name>A0AAQ4CY46_AMBAM</name>
<dbReference type="Proteomes" id="UP001321473">
    <property type="component" value="Unassembled WGS sequence"/>
</dbReference>
<comment type="subcellular location">
    <subcellularLocation>
        <location evidence="5">Nucleus</location>
    </subcellularLocation>
</comment>
<dbReference type="PANTHER" id="PTHR12322">
    <property type="entry name" value="DOUBLESEX AND MAB-3 RELATED TRANSCRIPTION FACTOR DMRT"/>
    <property type="match status" value="1"/>
</dbReference>
<keyword evidence="9" id="KW-1185">Reference proteome</keyword>
<dbReference type="InterPro" id="IPR026607">
    <property type="entry name" value="DMRT"/>
</dbReference>
<feature type="region of interest" description="Disordered" evidence="6">
    <location>
        <begin position="1"/>
        <end position="20"/>
    </location>
</feature>
<accession>A0AAQ4CY46</accession>
<keyword evidence="4 5" id="KW-0539">Nucleus</keyword>
<organism evidence="8 9">
    <name type="scientific">Amblyomma americanum</name>
    <name type="common">Lone star tick</name>
    <dbReference type="NCBI Taxonomy" id="6943"/>
    <lineage>
        <taxon>Eukaryota</taxon>
        <taxon>Metazoa</taxon>
        <taxon>Ecdysozoa</taxon>
        <taxon>Arthropoda</taxon>
        <taxon>Chelicerata</taxon>
        <taxon>Arachnida</taxon>
        <taxon>Acari</taxon>
        <taxon>Parasitiformes</taxon>
        <taxon>Ixodida</taxon>
        <taxon>Ixodoidea</taxon>
        <taxon>Ixodidae</taxon>
        <taxon>Amblyomminae</taxon>
        <taxon>Amblyomma</taxon>
    </lineage>
</organism>
<feature type="compositionally biased region" description="Low complexity" evidence="6">
    <location>
        <begin position="183"/>
        <end position="209"/>
    </location>
</feature>
<evidence type="ECO:0000259" key="7">
    <source>
        <dbReference type="PROSITE" id="PS50809"/>
    </source>
</evidence>
<dbReference type="GO" id="GO:0007548">
    <property type="term" value="P:sex differentiation"/>
    <property type="evidence" value="ECO:0007669"/>
    <property type="project" value="TreeGrafter"/>
</dbReference>
<dbReference type="PANTHER" id="PTHR12322:SF53">
    <property type="entry name" value="DOUBLESEX-MAB RELATED 11E"/>
    <property type="match status" value="1"/>
</dbReference>
<evidence type="ECO:0000313" key="9">
    <source>
        <dbReference type="Proteomes" id="UP001321473"/>
    </source>
</evidence>
<feature type="DNA-binding region" description="DM" evidence="5">
    <location>
        <begin position="23"/>
        <end position="70"/>
    </location>
</feature>
<dbReference type="Gene3D" id="4.10.1040.10">
    <property type="entry name" value="DM DNA-binding domain"/>
    <property type="match status" value="1"/>
</dbReference>
<feature type="compositionally biased region" description="Low complexity" evidence="6">
    <location>
        <begin position="133"/>
        <end position="148"/>
    </location>
</feature>
<dbReference type="GO" id="GO:0046872">
    <property type="term" value="F:metal ion binding"/>
    <property type="evidence" value="ECO:0007669"/>
    <property type="project" value="UniProtKB-KW"/>
</dbReference>
<dbReference type="InterPro" id="IPR001275">
    <property type="entry name" value="DM_DNA-bd"/>
</dbReference>